<evidence type="ECO:0000313" key="7">
    <source>
        <dbReference type="EMBL" id="MWV70323.1"/>
    </source>
</evidence>
<dbReference type="GO" id="GO:0016787">
    <property type="term" value="F:hydrolase activity"/>
    <property type="evidence" value="ECO:0007669"/>
    <property type="project" value="UniProtKB-KW"/>
</dbReference>
<evidence type="ECO:0000256" key="5">
    <source>
        <dbReference type="SAM" id="Phobius"/>
    </source>
</evidence>
<reference evidence="8 9" key="2">
    <citation type="journal article" date="2016" name="Infect. Immun.">
        <title>Helicobacter saguini, a Novel Helicobacter Isolated from Cotton-Top Tamarins with Ulcerative Colitis, Has Proinflammatory Properties and Induces Typhlocolitis and Dysplasia in Gnotobiotic IL-10-/- Mice.</title>
        <authorList>
            <person name="Shen Z."/>
            <person name="Mannion A."/>
            <person name="Whary M.T."/>
            <person name="Muthupalani S."/>
            <person name="Sheh A."/>
            <person name="Feng Y."/>
            <person name="Gong G."/>
            <person name="Vandamme P."/>
            <person name="Holcombe H.R."/>
            <person name="Paster B.J."/>
            <person name="Fox J.G."/>
        </authorList>
    </citation>
    <scope>NUCLEOTIDE SEQUENCE [LARGE SCALE GENOMIC DNA]</scope>
    <source>
        <strain evidence="8 9">MIT 97-6194</strain>
    </source>
</reference>
<dbReference type="EMBL" id="JRMP02000003">
    <property type="protein sequence ID" value="TLD95274.1"/>
    <property type="molecule type" value="Genomic_DNA"/>
</dbReference>
<evidence type="ECO:0000313" key="10">
    <source>
        <dbReference type="Proteomes" id="UP000477070"/>
    </source>
</evidence>
<dbReference type="InterPro" id="IPR004843">
    <property type="entry name" value="Calcineurin-like_PHP"/>
</dbReference>
<protein>
    <submittedName>
        <fullName evidence="8">Metallophosphoesterase</fullName>
    </submittedName>
</protein>
<dbReference type="AlphaFoldDB" id="A0A347W682"/>
<reference evidence="8 9" key="1">
    <citation type="journal article" date="2014" name="Genome Announc.">
        <title>Draft genome sequences of eight enterohepatic helicobacter species isolated from both laboratory and wild rodents.</title>
        <authorList>
            <person name="Sheh A."/>
            <person name="Shen Z."/>
            <person name="Fox J.G."/>
        </authorList>
    </citation>
    <scope>NUCLEOTIDE SEQUENCE [LARGE SCALE GENOMIC DNA]</scope>
    <source>
        <strain evidence="8 9">MIT 97-6194</strain>
    </source>
</reference>
<accession>A0A347W682</accession>
<evidence type="ECO:0000256" key="1">
    <source>
        <dbReference type="ARBA" id="ARBA00022723"/>
    </source>
</evidence>
<keyword evidence="5" id="KW-0812">Transmembrane</keyword>
<feature type="domain" description="Calcineurin-like phosphoesterase" evidence="6">
    <location>
        <begin position="61"/>
        <end position="305"/>
    </location>
</feature>
<evidence type="ECO:0000313" key="8">
    <source>
        <dbReference type="EMBL" id="TLD95274.1"/>
    </source>
</evidence>
<comment type="caution">
    <text evidence="8">The sequence shown here is derived from an EMBL/GenBank/DDBJ whole genome shotgun (WGS) entry which is preliminary data.</text>
</comment>
<organism evidence="8 9">
    <name type="scientific">Helicobacter saguini</name>
    <dbReference type="NCBI Taxonomy" id="1548018"/>
    <lineage>
        <taxon>Bacteria</taxon>
        <taxon>Pseudomonadati</taxon>
        <taxon>Campylobacterota</taxon>
        <taxon>Epsilonproteobacteria</taxon>
        <taxon>Campylobacterales</taxon>
        <taxon>Helicobacteraceae</taxon>
        <taxon>Helicobacter</taxon>
    </lineage>
</organism>
<dbReference type="Proteomes" id="UP000477070">
    <property type="component" value="Unassembled WGS sequence"/>
</dbReference>
<dbReference type="OrthoDB" id="9773856at2"/>
<comment type="similarity">
    <text evidence="4">Belongs to the cyclic nucleotide phosphodiesterase class-III family.</text>
</comment>
<dbReference type="RefSeq" id="WP_052062505.1">
    <property type="nucleotide sequence ID" value="NZ_JRMP02000003.1"/>
</dbReference>
<dbReference type="EMBL" id="QBIU01000002">
    <property type="protein sequence ID" value="MWV70323.1"/>
    <property type="molecule type" value="Genomic_DNA"/>
</dbReference>
<evidence type="ECO:0000259" key="6">
    <source>
        <dbReference type="Pfam" id="PF00149"/>
    </source>
</evidence>
<sequence>MTLKRKICYAIVVVIILIIAYFFIPFKEIFREKPSFAYKKDNALQNELKTYKPIKFPKVTFATLSDTHIYDTSLGTSGKAFQHYLDNDRKMLIQSSEILDSAMDDIIATKPQFVIVSGDLTKDGEEVAHRLFASKIARFKENGINVYVIPGNHDINNSDAVRFIGDKTEQIKSVNDKEFAANYADFGYNDAIDKDPNSLSYIVEPVEDLWLFALDSVKWRENTLHTPPIVGGRFYKETIKWLESKLLEANQKGKAILITQHHGILEHYKGNKDFYPEYLIDDFSLLGEMYAAYNARVVLTGHFHANDISGKAFNGKSLLDIETGSLVTAPSPYRFITLDGSVVSVRSKIVERIESKSDFQAFAREYTKQGLEVLAKNVMNDYFVSSSDQEYIAPFISEAFLAHYRGDEKPLEDAKLLPESSKLGLFGKVVLQVKRDLILGIWHDLSPRDNNVMIDLDLGIDSIESNVDSNIADSNALDSKSADSIESK</sequence>
<dbReference type="SUPFAM" id="SSF56300">
    <property type="entry name" value="Metallo-dependent phosphatases"/>
    <property type="match status" value="1"/>
</dbReference>
<dbReference type="InterPro" id="IPR050884">
    <property type="entry name" value="CNP_phosphodiesterase-III"/>
</dbReference>
<keyword evidence="2" id="KW-0378">Hydrolase</keyword>
<evidence type="ECO:0000313" key="9">
    <source>
        <dbReference type="Proteomes" id="UP000029714"/>
    </source>
</evidence>
<evidence type="ECO:0000256" key="3">
    <source>
        <dbReference type="ARBA" id="ARBA00023004"/>
    </source>
</evidence>
<dbReference type="PANTHER" id="PTHR42988:SF2">
    <property type="entry name" value="CYCLIC NUCLEOTIDE PHOSPHODIESTERASE CBUA0032-RELATED"/>
    <property type="match status" value="1"/>
</dbReference>
<dbReference type="Pfam" id="PF00149">
    <property type="entry name" value="Metallophos"/>
    <property type="match status" value="1"/>
</dbReference>
<name>A0A347W682_9HELI</name>
<dbReference type="PANTHER" id="PTHR42988">
    <property type="entry name" value="PHOSPHOHYDROLASE"/>
    <property type="match status" value="1"/>
</dbReference>
<dbReference type="Proteomes" id="UP000029714">
    <property type="component" value="Unassembled WGS sequence"/>
</dbReference>
<dbReference type="GO" id="GO:0046872">
    <property type="term" value="F:metal ion binding"/>
    <property type="evidence" value="ECO:0007669"/>
    <property type="project" value="UniProtKB-KW"/>
</dbReference>
<reference evidence="8" key="3">
    <citation type="submission" date="2018-04" db="EMBL/GenBank/DDBJ databases">
        <authorList>
            <person name="Sheh A."/>
            <person name="Shen Z."/>
            <person name="Mannion A.J."/>
            <person name="Fox J.G."/>
        </authorList>
    </citation>
    <scope>NUCLEOTIDE SEQUENCE</scope>
    <source>
        <strain evidence="8">MIT 97-6194</strain>
    </source>
</reference>
<evidence type="ECO:0000256" key="4">
    <source>
        <dbReference type="ARBA" id="ARBA00025742"/>
    </source>
</evidence>
<keyword evidence="1" id="KW-0479">Metal-binding</keyword>
<keyword evidence="9" id="KW-1185">Reference proteome</keyword>
<dbReference type="Gene3D" id="3.60.21.10">
    <property type="match status" value="1"/>
</dbReference>
<dbReference type="InterPro" id="IPR029052">
    <property type="entry name" value="Metallo-depent_PP-like"/>
</dbReference>
<evidence type="ECO:0000256" key="2">
    <source>
        <dbReference type="ARBA" id="ARBA00022801"/>
    </source>
</evidence>
<reference evidence="7 10" key="4">
    <citation type="submission" date="2019-12" db="EMBL/GenBank/DDBJ databases">
        <title>Multi-Generational Helicobacter saguini Isolates.</title>
        <authorList>
            <person name="Mannion A."/>
            <person name="Shen Z."/>
            <person name="Fox J.G."/>
        </authorList>
    </citation>
    <scope>NUCLEOTIDE SEQUENCE [LARGE SCALE GENOMIC DNA]</scope>
    <source>
        <strain evidence="7">16-048</strain>
        <strain evidence="10">16-048 (F4)</strain>
    </source>
</reference>
<keyword evidence="5" id="KW-0472">Membrane</keyword>
<proteinExistence type="inferred from homology"/>
<gene>
    <name evidence="7" type="ORF">DCO61_10000</name>
    <name evidence="8" type="ORF">LS64_002655</name>
</gene>
<feature type="transmembrane region" description="Helical" evidence="5">
    <location>
        <begin position="7"/>
        <end position="24"/>
    </location>
</feature>
<keyword evidence="5" id="KW-1133">Transmembrane helix</keyword>
<keyword evidence="3" id="KW-0408">Iron</keyword>